<proteinExistence type="predicted"/>
<keyword evidence="3" id="KW-1185">Reference proteome</keyword>
<evidence type="ECO:0000259" key="1">
    <source>
        <dbReference type="PROSITE" id="PS51704"/>
    </source>
</evidence>
<dbReference type="EMBL" id="JAAOIV010000013">
    <property type="protein sequence ID" value="NHN57219.1"/>
    <property type="molecule type" value="Genomic_DNA"/>
</dbReference>
<dbReference type="PANTHER" id="PTHR46211">
    <property type="entry name" value="GLYCEROPHOSPHORYL DIESTER PHOSPHODIESTERASE"/>
    <property type="match status" value="1"/>
</dbReference>
<dbReference type="PANTHER" id="PTHR46211:SF13">
    <property type="entry name" value="GLYCEROPHOSPHODIESTER PHOSPHODIESTERASE 1-RELATED"/>
    <property type="match status" value="1"/>
</dbReference>
<dbReference type="InterPro" id="IPR030395">
    <property type="entry name" value="GP_PDE_dom"/>
</dbReference>
<feature type="domain" description="GP-PDE" evidence="1">
    <location>
        <begin position="1"/>
        <end position="252"/>
    </location>
</feature>
<dbReference type="AlphaFoldDB" id="A0A967B3C4"/>
<sequence>MAHRGASETLPEHTLAAYERAIEVGADGVECDVRLTADKHLVCVHDRRVDRTSDGRGPVSALELAQLEGLDFGSWKALHGDDVEQPDRDSTRLLTLRGLIRAVQTAGRPMDLVIETKHPTRWAGEVEDRLVAVLEEFDLLDPQPGALRVRLMSFSTRAVQRFAVLAPKVERVLLVELPSFWRFGDGLPRNVSIVGPRVGIVRKHPDFVARHHDQGHQVHVWTVDRPEDIELCLELGVDAIISNRPAAVRAAVDAAYGIAR</sequence>
<comment type="caution">
    <text evidence="2">The sequence shown here is derived from an EMBL/GenBank/DDBJ whole genome shotgun (WGS) entry which is preliminary data.</text>
</comment>
<evidence type="ECO:0000313" key="2">
    <source>
        <dbReference type="EMBL" id="NHN57219.1"/>
    </source>
</evidence>
<organism evidence="2 3">
    <name type="scientific">Metallococcus carri</name>
    <dbReference type="NCBI Taxonomy" id="1656884"/>
    <lineage>
        <taxon>Bacteria</taxon>
        <taxon>Bacillati</taxon>
        <taxon>Actinomycetota</taxon>
        <taxon>Actinomycetes</taxon>
        <taxon>Micrococcales</taxon>
        <taxon>Dermacoccaceae</taxon>
        <taxon>Metallococcus</taxon>
    </lineage>
</organism>
<dbReference type="SUPFAM" id="SSF51695">
    <property type="entry name" value="PLC-like phosphodiesterases"/>
    <property type="match status" value="1"/>
</dbReference>
<name>A0A967B3C4_9MICO</name>
<evidence type="ECO:0000313" key="3">
    <source>
        <dbReference type="Proteomes" id="UP000744769"/>
    </source>
</evidence>
<dbReference type="Proteomes" id="UP000744769">
    <property type="component" value="Unassembled WGS sequence"/>
</dbReference>
<dbReference type="GO" id="GO:0006629">
    <property type="term" value="P:lipid metabolic process"/>
    <property type="evidence" value="ECO:0007669"/>
    <property type="project" value="InterPro"/>
</dbReference>
<dbReference type="Pfam" id="PF03009">
    <property type="entry name" value="GDPD"/>
    <property type="match status" value="1"/>
</dbReference>
<dbReference type="CDD" id="cd08582">
    <property type="entry name" value="GDPD_like_2"/>
    <property type="match status" value="1"/>
</dbReference>
<dbReference type="Gene3D" id="3.20.20.190">
    <property type="entry name" value="Phosphatidylinositol (PI) phosphodiesterase"/>
    <property type="match status" value="1"/>
</dbReference>
<dbReference type="GO" id="GO:0008081">
    <property type="term" value="F:phosphoric diester hydrolase activity"/>
    <property type="evidence" value="ECO:0007669"/>
    <property type="project" value="InterPro"/>
</dbReference>
<dbReference type="PROSITE" id="PS51704">
    <property type="entry name" value="GP_PDE"/>
    <property type="match status" value="1"/>
</dbReference>
<protein>
    <submittedName>
        <fullName evidence="2">Glycerophosphodiester phosphodiesterase</fullName>
    </submittedName>
</protein>
<gene>
    <name evidence="2" type="ORF">G9U51_15715</name>
</gene>
<accession>A0A967B3C4</accession>
<reference evidence="2" key="1">
    <citation type="submission" date="2020-03" db="EMBL/GenBank/DDBJ databases">
        <title>Draft sequencing of Calidifontibacter sp. DB0510.</title>
        <authorList>
            <person name="Kim D.-U."/>
        </authorList>
    </citation>
    <scope>NUCLEOTIDE SEQUENCE</scope>
    <source>
        <strain evidence="2">DB0510</strain>
    </source>
</reference>
<dbReference type="InterPro" id="IPR017946">
    <property type="entry name" value="PLC-like_Pdiesterase_TIM-brl"/>
</dbReference>